<accession>A0A4C1XH68</accession>
<protein>
    <submittedName>
        <fullName evidence="2">Uncharacterized protein</fullName>
    </submittedName>
</protein>
<evidence type="ECO:0000313" key="3">
    <source>
        <dbReference type="Proteomes" id="UP000299102"/>
    </source>
</evidence>
<proteinExistence type="predicted"/>
<dbReference type="AlphaFoldDB" id="A0A4C1XH68"/>
<evidence type="ECO:0000313" key="2">
    <source>
        <dbReference type="EMBL" id="GBP61804.1"/>
    </source>
</evidence>
<gene>
    <name evidence="2" type="ORF">EVAR_88728_1</name>
</gene>
<feature type="region of interest" description="Disordered" evidence="1">
    <location>
        <begin position="1"/>
        <end position="31"/>
    </location>
</feature>
<dbReference type="EMBL" id="BGZK01000823">
    <property type="protein sequence ID" value="GBP61804.1"/>
    <property type="molecule type" value="Genomic_DNA"/>
</dbReference>
<evidence type="ECO:0000256" key="1">
    <source>
        <dbReference type="SAM" id="MobiDB-lite"/>
    </source>
</evidence>
<name>A0A4C1XH68_EUMVA</name>
<comment type="caution">
    <text evidence="2">The sequence shown here is derived from an EMBL/GenBank/DDBJ whole genome shotgun (WGS) entry which is preliminary data.</text>
</comment>
<organism evidence="2 3">
    <name type="scientific">Eumeta variegata</name>
    <name type="common">Bagworm moth</name>
    <name type="synonym">Eumeta japonica</name>
    <dbReference type="NCBI Taxonomy" id="151549"/>
    <lineage>
        <taxon>Eukaryota</taxon>
        <taxon>Metazoa</taxon>
        <taxon>Ecdysozoa</taxon>
        <taxon>Arthropoda</taxon>
        <taxon>Hexapoda</taxon>
        <taxon>Insecta</taxon>
        <taxon>Pterygota</taxon>
        <taxon>Neoptera</taxon>
        <taxon>Endopterygota</taxon>
        <taxon>Lepidoptera</taxon>
        <taxon>Glossata</taxon>
        <taxon>Ditrysia</taxon>
        <taxon>Tineoidea</taxon>
        <taxon>Psychidae</taxon>
        <taxon>Oiketicinae</taxon>
        <taxon>Eumeta</taxon>
    </lineage>
</organism>
<reference evidence="2 3" key="1">
    <citation type="journal article" date="2019" name="Commun. Biol.">
        <title>The bagworm genome reveals a unique fibroin gene that provides high tensile strength.</title>
        <authorList>
            <person name="Kono N."/>
            <person name="Nakamura H."/>
            <person name="Ohtoshi R."/>
            <person name="Tomita M."/>
            <person name="Numata K."/>
            <person name="Arakawa K."/>
        </authorList>
    </citation>
    <scope>NUCLEOTIDE SEQUENCE [LARGE SCALE GENOMIC DNA]</scope>
</reference>
<sequence>MNKGHMFRPKAYSPSITPQPPPVSPSPLHQLTSSPSDILFQIYIPTQEVGNALVTPLNTRVSVVNGDHLYSVSQRGRFKTKEQKREMMIERLRERR</sequence>
<dbReference type="Proteomes" id="UP000299102">
    <property type="component" value="Unassembled WGS sequence"/>
</dbReference>
<keyword evidence="3" id="KW-1185">Reference proteome</keyword>